<reference evidence="2" key="1">
    <citation type="journal article" date="2023" name="G3 (Bethesda)">
        <title>Whole genome assembly and annotation of the endangered Caribbean coral Acropora cervicornis.</title>
        <authorList>
            <person name="Selwyn J.D."/>
            <person name="Vollmer S.V."/>
        </authorList>
    </citation>
    <scope>NUCLEOTIDE SEQUENCE</scope>
    <source>
        <strain evidence="2">K2</strain>
    </source>
</reference>
<feature type="region of interest" description="Disordered" evidence="1">
    <location>
        <begin position="119"/>
        <end position="146"/>
    </location>
</feature>
<feature type="region of interest" description="Disordered" evidence="1">
    <location>
        <begin position="1"/>
        <end position="71"/>
    </location>
</feature>
<dbReference type="Proteomes" id="UP001249851">
    <property type="component" value="Unassembled WGS sequence"/>
</dbReference>
<keyword evidence="3" id="KW-1185">Reference proteome</keyword>
<dbReference type="AlphaFoldDB" id="A0AAD9V518"/>
<gene>
    <name evidence="2" type="ORF">P5673_015911</name>
</gene>
<organism evidence="2 3">
    <name type="scientific">Acropora cervicornis</name>
    <name type="common">Staghorn coral</name>
    <dbReference type="NCBI Taxonomy" id="6130"/>
    <lineage>
        <taxon>Eukaryota</taxon>
        <taxon>Metazoa</taxon>
        <taxon>Cnidaria</taxon>
        <taxon>Anthozoa</taxon>
        <taxon>Hexacorallia</taxon>
        <taxon>Scleractinia</taxon>
        <taxon>Astrocoeniina</taxon>
        <taxon>Acroporidae</taxon>
        <taxon>Acropora</taxon>
    </lineage>
</organism>
<evidence type="ECO:0000313" key="3">
    <source>
        <dbReference type="Proteomes" id="UP001249851"/>
    </source>
</evidence>
<feature type="compositionally biased region" description="Polar residues" evidence="1">
    <location>
        <begin position="119"/>
        <end position="133"/>
    </location>
</feature>
<evidence type="ECO:0000313" key="2">
    <source>
        <dbReference type="EMBL" id="KAK2561392.1"/>
    </source>
</evidence>
<protein>
    <submittedName>
        <fullName evidence="2">Uncharacterized protein</fullName>
    </submittedName>
</protein>
<comment type="caution">
    <text evidence="2">The sequence shown here is derived from an EMBL/GenBank/DDBJ whole genome shotgun (WGS) entry which is preliminary data.</text>
</comment>
<dbReference type="EMBL" id="JARQWQ010000033">
    <property type="protein sequence ID" value="KAK2561392.1"/>
    <property type="molecule type" value="Genomic_DNA"/>
</dbReference>
<evidence type="ECO:0000256" key="1">
    <source>
        <dbReference type="SAM" id="MobiDB-lite"/>
    </source>
</evidence>
<accession>A0AAD9V518</accession>
<sequence length="165" mass="18211">MSPYFCGESPQSGIAKMDNEESEEHVVTEVTPASSENDLDEKRSEESEEEGDELEQKSQIQADHEGESSEILSYVPPSQPLDQFRFSISAIEGSGEVDLDALLEDLCVMEKDMNFGNETSLMPSQTLSSSNCPLSPKVKQRKQGQDIDSQIYSGAVFPGKIKLKK</sequence>
<reference evidence="2" key="2">
    <citation type="journal article" date="2023" name="Science">
        <title>Genomic signatures of disease resistance in endangered staghorn corals.</title>
        <authorList>
            <person name="Vollmer S.V."/>
            <person name="Selwyn J.D."/>
            <person name="Despard B.A."/>
            <person name="Roesel C.L."/>
        </authorList>
    </citation>
    <scope>NUCLEOTIDE SEQUENCE</scope>
    <source>
        <strain evidence="2">K2</strain>
    </source>
</reference>
<name>A0AAD9V518_ACRCE</name>
<proteinExistence type="predicted"/>